<proteinExistence type="predicted"/>
<dbReference type="AlphaFoldDB" id="A0A9P0MDZ6"/>
<keyword evidence="3" id="KW-1185">Reference proteome</keyword>
<gene>
    <name evidence="2" type="ORF">ACAOBT_LOCUS32802</name>
</gene>
<organism evidence="2 3">
    <name type="scientific">Acanthoscelides obtectus</name>
    <name type="common">Bean weevil</name>
    <name type="synonym">Bruchus obtectus</name>
    <dbReference type="NCBI Taxonomy" id="200917"/>
    <lineage>
        <taxon>Eukaryota</taxon>
        <taxon>Metazoa</taxon>
        <taxon>Ecdysozoa</taxon>
        <taxon>Arthropoda</taxon>
        <taxon>Hexapoda</taxon>
        <taxon>Insecta</taxon>
        <taxon>Pterygota</taxon>
        <taxon>Neoptera</taxon>
        <taxon>Endopterygota</taxon>
        <taxon>Coleoptera</taxon>
        <taxon>Polyphaga</taxon>
        <taxon>Cucujiformia</taxon>
        <taxon>Chrysomeloidea</taxon>
        <taxon>Chrysomelidae</taxon>
        <taxon>Bruchinae</taxon>
        <taxon>Bruchini</taxon>
        <taxon>Acanthoscelides</taxon>
    </lineage>
</organism>
<feature type="region of interest" description="Disordered" evidence="1">
    <location>
        <begin position="39"/>
        <end position="59"/>
    </location>
</feature>
<evidence type="ECO:0000313" key="2">
    <source>
        <dbReference type="EMBL" id="CAH2012380.1"/>
    </source>
</evidence>
<evidence type="ECO:0000256" key="1">
    <source>
        <dbReference type="SAM" id="MobiDB-lite"/>
    </source>
</evidence>
<name>A0A9P0MDZ6_ACAOB</name>
<evidence type="ECO:0000313" key="3">
    <source>
        <dbReference type="Proteomes" id="UP001152888"/>
    </source>
</evidence>
<reference evidence="2" key="1">
    <citation type="submission" date="2022-03" db="EMBL/GenBank/DDBJ databases">
        <authorList>
            <person name="Sayadi A."/>
        </authorList>
    </citation>
    <scope>NUCLEOTIDE SEQUENCE</scope>
</reference>
<comment type="caution">
    <text evidence="2">The sequence shown here is derived from an EMBL/GenBank/DDBJ whole genome shotgun (WGS) entry which is preliminary data.</text>
</comment>
<sequence>MNYAVANSEGVFIREESFEDDDSLIDEYDYHVGQKRRLFESPRGNRSKRRNSNDNEHRDIEDIFYPRDILSKIKGDIDENRGTNADSDLVKKCSKLDDKEWRKMILDVAELVYCNQEMLDFELRTFRTQLMPQTYLRKNLLQKKAEFCLRKLKSNER</sequence>
<dbReference type="EMBL" id="CAKOFQ010008173">
    <property type="protein sequence ID" value="CAH2012380.1"/>
    <property type="molecule type" value="Genomic_DNA"/>
</dbReference>
<accession>A0A9P0MDZ6</accession>
<protein>
    <submittedName>
        <fullName evidence="2">Uncharacterized protein</fullName>
    </submittedName>
</protein>
<dbReference type="OrthoDB" id="6262482at2759"/>
<dbReference type="Proteomes" id="UP001152888">
    <property type="component" value="Unassembled WGS sequence"/>
</dbReference>